<reference evidence="4 5" key="1">
    <citation type="submission" date="2024-03" db="EMBL/GenBank/DDBJ databases">
        <title>Complete genome sequence of the green alga Chloropicon roscoffensis RCC1871.</title>
        <authorList>
            <person name="Lemieux C."/>
            <person name="Pombert J.-F."/>
            <person name="Otis C."/>
            <person name="Turmel M."/>
        </authorList>
    </citation>
    <scope>NUCLEOTIDE SEQUENCE [LARGE SCALE GENOMIC DNA]</scope>
    <source>
        <strain evidence="4 5">RCC1871</strain>
    </source>
</reference>
<protein>
    <submittedName>
        <fullName evidence="4">Lycopene epsilon cyclase</fullName>
    </submittedName>
</protein>
<evidence type="ECO:0000256" key="1">
    <source>
        <dbReference type="ARBA" id="ARBA00004829"/>
    </source>
</evidence>
<dbReference type="InterPro" id="IPR010108">
    <property type="entry name" value="Lycopene_cyclase_b/e"/>
</dbReference>
<organism evidence="4 5">
    <name type="scientific">Chloropicon roscoffensis</name>
    <dbReference type="NCBI Taxonomy" id="1461544"/>
    <lineage>
        <taxon>Eukaryota</taxon>
        <taxon>Viridiplantae</taxon>
        <taxon>Chlorophyta</taxon>
        <taxon>Chloropicophyceae</taxon>
        <taxon>Chloropicales</taxon>
        <taxon>Chloropicaceae</taxon>
        <taxon>Chloropicon</taxon>
    </lineage>
</organism>
<dbReference type="GO" id="GO:0016860">
    <property type="term" value="F:intramolecular oxidoreductase activity"/>
    <property type="evidence" value="ECO:0007669"/>
    <property type="project" value="UniProtKB-ARBA"/>
</dbReference>
<feature type="region of interest" description="Disordered" evidence="3">
    <location>
        <begin position="48"/>
        <end position="69"/>
    </location>
</feature>
<comment type="pathway">
    <text evidence="1">Carotenoid biosynthesis.</text>
</comment>
<evidence type="ECO:0000313" key="4">
    <source>
        <dbReference type="EMBL" id="WZN65391.1"/>
    </source>
</evidence>
<dbReference type="PANTHER" id="PTHR39757:SF3">
    <property type="entry name" value="LYCOPENE EPSILON CYCLASE, CHLOROPLASTIC"/>
    <property type="match status" value="1"/>
</dbReference>
<gene>
    <name evidence="4" type="ORF">HKI87_12g69490</name>
</gene>
<dbReference type="GO" id="GO:0016705">
    <property type="term" value="F:oxidoreductase activity, acting on paired donors, with incorporation or reduction of molecular oxygen"/>
    <property type="evidence" value="ECO:0007669"/>
    <property type="project" value="InterPro"/>
</dbReference>
<sequence>MAARCGILIRGRRVAAPRDGSALASRVAVAAPWHARVFCRALAEKGERERLKPSTTSTSTGDDTVGMRDVNDYVRGGGSERRWLLKQAGKTSRRTQSRKLGSVLRGFHDDDDDEAVEKAVDVMVIGCGPAGMALACALAEEASRLGNGMKVGLLGPDVPFVNTYGVWEDEFLDLGLSHCLETVFDDAVCHFGDGDQGAVTVGRRYAKVDLDALQDHLLQRCQDAGVRFREEIMEKVERSGEGGGAVVRCRGGEALGCDVAILASGAATSQFLEYEEDVPSAGAQTAYGFEVEVDAYPFDEKKMHFMDFRRHHTGVWRGKALHPGMTRALTEEGSWGTKTEVPSFLYAMPLEGGRAFFQETCLVAKDAVPFDVLRRRLETRLESLGVRVKAVLDEEWSYIPVGGPLPNADNETLAFGATANMIHPASGYSVARSLKAAPEFAKDVMAAYGEGRSWTSSSSRLVWDGLWSAERRKCAAFHTFGMELLALMDVRSINDFFLAFFSLPEGLWKGFLSSSLNSNQLLLFALSMFAVAPVHMKAKLVGHLFHPAGAYLMRIYMPKASDA</sequence>
<dbReference type="EMBL" id="CP151512">
    <property type="protein sequence ID" value="WZN65391.1"/>
    <property type="molecule type" value="Genomic_DNA"/>
</dbReference>
<dbReference type="Proteomes" id="UP001472866">
    <property type="component" value="Chromosome 12"/>
</dbReference>
<dbReference type="InterPro" id="IPR036188">
    <property type="entry name" value="FAD/NAD-bd_sf"/>
</dbReference>
<evidence type="ECO:0000313" key="5">
    <source>
        <dbReference type="Proteomes" id="UP001472866"/>
    </source>
</evidence>
<accession>A0AAX4PHP0</accession>
<dbReference type="AlphaFoldDB" id="A0AAX4PHP0"/>
<dbReference type="Gene3D" id="3.50.50.60">
    <property type="entry name" value="FAD/NAD(P)-binding domain"/>
    <property type="match status" value="1"/>
</dbReference>
<dbReference type="Pfam" id="PF05834">
    <property type="entry name" value="Lycopene_cycl"/>
    <property type="match status" value="1"/>
</dbReference>
<name>A0AAX4PHP0_9CHLO</name>
<dbReference type="SUPFAM" id="SSF51905">
    <property type="entry name" value="FAD/NAD(P)-binding domain"/>
    <property type="match status" value="1"/>
</dbReference>
<comment type="similarity">
    <text evidence="2">Belongs to the lycopene cyclase family.</text>
</comment>
<evidence type="ECO:0000256" key="2">
    <source>
        <dbReference type="ARBA" id="ARBA00006599"/>
    </source>
</evidence>
<dbReference type="NCBIfam" id="TIGR01790">
    <property type="entry name" value="carotene-cycl"/>
    <property type="match status" value="1"/>
</dbReference>
<keyword evidence="5" id="KW-1185">Reference proteome</keyword>
<dbReference type="PANTHER" id="PTHR39757">
    <property type="match status" value="1"/>
</dbReference>
<evidence type="ECO:0000256" key="3">
    <source>
        <dbReference type="SAM" id="MobiDB-lite"/>
    </source>
</evidence>
<proteinExistence type="inferred from homology"/>
<dbReference type="GO" id="GO:0016117">
    <property type="term" value="P:carotenoid biosynthetic process"/>
    <property type="evidence" value="ECO:0007669"/>
    <property type="project" value="InterPro"/>
</dbReference>